<keyword evidence="2" id="KW-1185">Reference proteome</keyword>
<reference evidence="1" key="1">
    <citation type="submission" date="2022-01" db="EMBL/GenBank/DDBJ databases">
        <authorList>
            <person name="King R."/>
        </authorList>
    </citation>
    <scope>NUCLEOTIDE SEQUENCE</scope>
</reference>
<gene>
    <name evidence="1" type="ORF">PSYICH_LOCUS7585</name>
</gene>
<evidence type="ECO:0000313" key="1">
    <source>
        <dbReference type="EMBL" id="CAH1106372.1"/>
    </source>
</evidence>
<dbReference type="EMBL" id="OV651814">
    <property type="protein sequence ID" value="CAH1106372.1"/>
    <property type="molecule type" value="Genomic_DNA"/>
</dbReference>
<accession>A0A9P0GEE1</accession>
<organism evidence="1 2">
    <name type="scientific">Psylliodes chrysocephalus</name>
    <dbReference type="NCBI Taxonomy" id="3402493"/>
    <lineage>
        <taxon>Eukaryota</taxon>
        <taxon>Metazoa</taxon>
        <taxon>Ecdysozoa</taxon>
        <taxon>Arthropoda</taxon>
        <taxon>Hexapoda</taxon>
        <taxon>Insecta</taxon>
        <taxon>Pterygota</taxon>
        <taxon>Neoptera</taxon>
        <taxon>Endopterygota</taxon>
        <taxon>Coleoptera</taxon>
        <taxon>Polyphaga</taxon>
        <taxon>Cucujiformia</taxon>
        <taxon>Chrysomeloidea</taxon>
        <taxon>Chrysomelidae</taxon>
        <taxon>Galerucinae</taxon>
        <taxon>Alticini</taxon>
        <taxon>Psylliodes</taxon>
    </lineage>
</organism>
<proteinExistence type="predicted"/>
<protein>
    <submittedName>
        <fullName evidence="1">Uncharacterized protein</fullName>
    </submittedName>
</protein>
<name>A0A9P0GEE1_9CUCU</name>
<sequence>MGFNDISQVLKEAWPEEVFKYTKIDDTDVSSLNKEDDITVIVDPQNSKLNKTMETLELIPPDLANLIKESDDKVDFILNSTITVNKNKDESEKVRVVYTVPWGTIHEGTKSLEKLYTQVRSLKDAMEIHPTSSIHVIINGGMENENPRKIFE</sequence>
<dbReference type="Proteomes" id="UP001153636">
    <property type="component" value="Chromosome 2"/>
</dbReference>
<dbReference type="AlphaFoldDB" id="A0A9P0GEE1"/>
<evidence type="ECO:0000313" key="2">
    <source>
        <dbReference type="Proteomes" id="UP001153636"/>
    </source>
</evidence>